<reference evidence="1 2" key="1">
    <citation type="submission" date="2019-09" db="EMBL/GenBank/DDBJ databases">
        <title>Genome sequence of Hymenobacter sp. M3.</title>
        <authorList>
            <person name="Srinivasan S."/>
        </authorList>
    </citation>
    <scope>NUCLEOTIDE SEQUENCE [LARGE SCALE GENOMIC DNA]</scope>
    <source>
        <strain evidence="1 2">M3</strain>
    </source>
</reference>
<dbReference type="RefSeq" id="WP_151078158.1">
    <property type="nucleotide sequence ID" value="NZ_CP047647.1"/>
</dbReference>
<gene>
    <name evidence="1" type="ORF">F0P96_07225</name>
</gene>
<dbReference type="EMBL" id="VTWU01000002">
    <property type="protein sequence ID" value="KAA9338609.1"/>
    <property type="molecule type" value="Genomic_DNA"/>
</dbReference>
<name>A0A7L5A398_9BACT</name>
<proteinExistence type="predicted"/>
<dbReference type="AlphaFoldDB" id="A0A7L5A398"/>
<keyword evidence="2" id="KW-1185">Reference proteome</keyword>
<evidence type="ECO:0000313" key="1">
    <source>
        <dbReference type="EMBL" id="KAA9338609.1"/>
    </source>
</evidence>
<protein>
    <submittedName>
        <fullName evidence="1">Uncharacterized protein</fullName>
    </submittedName>
</protein>
<comment type="caution">
    <text evidence="1">The sequence shown here is derived from an EMBL/GenBank/DDBJ whole genome shotgun (WGS) entry which is preliminary data.</text>
</comment>
<sequence length="176" mass="20087">MHITTWLLAAATVATLTTCRKVDFGPDPSIAYRDQRNVPFGGDDSDWKADGDWKKVERKLFDDLSVQVDGAGAGGYRSMSLFPNPIAPAERRATLYTNLQNANPLHLRLVMVDKKYRKVATQSAEVTPNSRNDYKLVLDFPADKFKQDELYRIYYVFYDDQGLRFKGHGDFLIKDQ</sequence>
<evidence type="ECO:0000313" key="2">
    <source>
        <dbReference type="Proteomes" id="UP000326380"/>
    </source>
</evidence>
<dbReference type="Proteomes" id="UP000326380">
    <property type="component" value="Unassembled WGS sequence"/>
</dbReference>
<accession>A0A7L5A398</accession>
<organism evidence="1 2">
    <name type="scientific">Hymenobacter busanensis</name>
    <dbReference type="NCBI Taxonomy" id="2607656"/>
    <lineage>
        <taxon>Bacteria</taxon>
        <taxon>Pseudomonadati</taxon>
        <taxon>Bacteroidota</taxon>
        <taxon>Cytophagia</taxon>
        <taxon>Cytophagales</taxon>
        <taxon>Hymenobacteraceae</taxon>
        <taxon>Hymenobacter</taxon>
    </lineage>
</organism>